<name>A0A6A6YRI0_9PEZI</name>
<dbReference type="InterPro" id="IPR046676">
    <property type="entry name" value="DUF6546"/>
</dbReference>
<organism evidence="2">
    <name type="scientific">Mytilinidion resinicola</name>
    <dbReference type="NCBI Taxonomy" id="574789"/>
    <lineage>
        <taxon>Eukaryota</taxon>
        <taxon>Fungi</taxon>
        <taxon>Dikarya</taxon>
        <taxon>Ascomycota</taxon>
        <taxon>Pezizomycotina</taxon>
        <taxon>Dothideomycetes</taxon>
        <taxon>Pleosporomycetidae</taxon>
        <taxon>Mytilinidiales</taxon>
        <taxon>Mytilinidiaceae</taxon>
        <taxon>Mytilinidion</taxon>
    </lineage>
</organism>
<dbReference type="Proteomes" id="UP000504636">
    <property type="component" value="Unplaced"/>
</dbReference>
<evidence type="ECO:0000313" key="2">
    <source>
        <dbReference type="EMBL" id="KAF2810507.1"/>
    </source>
</evidence>
<dbReference type="RefSeq" id="XP_033577471.1">
    <property type="nucleotide sequence ID" value="XM_033714282.1"/>
</dbReference>
<evidence type="ECO:0000313" key="4">
    <source>
        <dbReference type="RefSeq" id="XP_033577471.1"/>
    </source>
</evidence>
<sequence>MPRLKSMELWNGGRSFACVFRYQAPNICRPARIIWRSNWDLLLEPRVTRSWNTVAQQHNLYELQVTKELLGADTVIKSHGDAVRVLDFLHYVACPVSLWQIQVENRL</sequence>
<reference evidence="4" key="3">
    <citation type="submission" date="2025-04" db="UniProtKB">
        <authorList>
            <consortium name="RefSeq"/>
        </authorList>
    </citation>
    <scope>IDENTIFICATION</scope>
    <source>
        <strain evidence="4">CBS 304.34</strain>
    </source>
</reference>
<dbReference type="EMBL" id="MU003700">
    <property type="protein sequence ID" value="KAF2810507.1"/>
    <property type="molecule type" value="Genomic_DNA"/>
</dbReference>
<dbReference type="GeneID" id="54455175"/>
<dbReference type="AlphaFoldDB" id="A0A6A6YRI0"/>
<feature type="domain" description="DUF6546" evidence="1">
    <location>
        <begin position="1"/>
        <end position="91"/>
    </location>
</feature>
<accession>A0A6A6YRI0</accession>
<protein>
    <recommendedName>
        <fullName evidence="1">DUF6546 domain-containing protein</fullName>
    </recommendedName>
</protein>
<evidence type="ECO:0000259" key="1">
    <source>
        <dbReference type="Pfam" id="PF20183"/>
    </source>
</evidence>
<dbReference type="Pfam" id="PF20183">
    <property type="entry name" value="DUF6546"/>
    <property type="match status" value="1"/>
</dbReference>
<reference evidence="4" key="2">
    <citation type="submission" date="2020-04" db="EMBL/GenBank/DDBJ databases">
        <authorList>
            <consortium name="NCBI Genome Project"/>
        </authorList>
    </citation>
    <scope>NUCLEOTIDE SEQUENCE</scope>
    <source>
        <strain evidence="4">CBS 304.34</strain>
    </source>
</reference>
<gene>
    <name evidence="2 4" type="ORF">BDZ99DRAFT_313963</name>
</gene>
<evidence type="ECO:0000313" key="3">
    <source>
        <dbReference type="Proteomes" id="UP000504636"/>
    </source>
</evidence>
<keyword evidence="3" id="KW-1185">Reference proteome</keyword>
<reference evidence="2 4" key="1">
    <citation type="journal article" date="2020" name="Stud. Mycol.">
        <title>101 Dothideomycetes genomes: a test case for predicting lifestyles and emergence of pathogens.</title>
        <authorList>
            <person name="Haridas S."/>
            <person name="Albert R."/>
            <person name="Binder M."/>
            <person name="Bloem J."/>
            <person name="Labutti K."/>
            <person name="Salamov A."/>
            <person name="Andreopoulos B."/>
            <person name="Baker S."/>
            <person name="Barry K."/>
            <person name="Bills G."/>
            <person name="Bluhm B."/>
            <person name="Cannon C."/>
            <person name="Castanera R."/>
            <person name="Culley D."/>
            <person name="Daum C."/>
            <person name="Ezra D."/>
            <person name="Gonzalez J."/>
            <person name="Henrissat B."/>
            <person name="Kuo A."/>
            <person name="Liang C."/>
            <person name="Lipzen A."/>
            <person name="Lutzoni F."/>
            <person name="Magnuson J."/>
            <person name="Mondo S."/>
            <person name="Nolan M."/>
            <person name="Ohm R."/>
            <person name="Pangilinan J."/>
            <person name="Park H.-J."/>
            <person name="Ramirez L."/>
            <person name="Alfaro M."/>
            <person name="Sun H."/>
            <person name="Tritt A."/>
            <person name="Yoshinaga Y."/>
            <person name="Zwiers L.-H."/>
            <person name="Turgeon B."/>
            <person name="Goodwin S."/>
            <person name="Spatafora J."/>
            <person name="Crous P."/>
            <person name="Grigoriev I."/>
        </authorList>
    </citation>
    <scope>NUCLEOTIDE SEQUENCE</scope>
    <source>
        <strain evidence="2 4">CBS 304.34</strain>
    </source>
</reference>
<proteinExistence type="predicted"/>
<dbReference type="OrthoDB" id="4802432at2759"/>